<name>A0ABP0PB55_9DINO</name>
<feature type="domain" description="Isochorismatase-like" evidence="12">
    <location>
        <begin position="4"/>
        <end position="195"/>
    </location>
</feature>
<keyword evidence="15" id="KW-1185">Reference proteome</keyword>
<evidence type="ECO:0000256" key="4">
    <source>
        <dbReference type="ARBA" id="ARBA00022737"/>
    </source>
</evidence>
<feature type="transmembrane region" description="Helical" evidence="10">
    <location>
        <begin position="1767"/>
        <end position="1788"/>
    </location>
</feature>
<dbReference type="Gene3D" id="6.20.350.10">
    <property type="match status" value="2"/>
</dbReference>
<keyword evidence="4" id="KW-0677">Repeat</keyword>
<evidence type="ECO:0000256" key="8">
    <source>
        <dbReference type="PROSITE-ProRule" id="PRU00023"/>
    </source>
</evidence>
<evidence type="ECO:0000256" key="2">
    <source>
        <dbReference type="ARBA" id="ARBA00006336"/>
    </source>
</evidence>
<evidence type="ECO:0000256" key="6">
    <source>
        <dbReference type="ARBA" id="ARBA00023043"/>
    </source>
</evidence>
<dbReference type="InterPro" id="IPR036770">
    <property type="entry name" value="Ankyrin_rpt-contain_sf"/>
</dbReference>
<protein>
    <submittedName>
        <fullName evidence="14">Ryanodine receptor 3 (RYR-3) (RyR3) (Brain ryanodine receptor-calcium release channel) (Brain-type ryanodine receptor) (Type 3 ryanodine receptor)</fullName>
    </submittedName>
</protein>
<feature type="repeat" description="ANK" evidence="8">
    <location>
        <begin position="1059"/>
        <end position="1081"/>
    </location>
</feature>
<feature type="transmembrane region" description="Helical" evidence="10">
    <location>
        <begin position="1692"/>
        <end position="1725"/>
    </location>
</feature>
<evidence type="ECO:0000313" key="14">
    <source>
        <dbReference type="EMBL" id="CAK9073272.1"/>
    </source>
</evidence>
<dbReference type="InterPro" id="IPR000868">
    <property type="entry name" value="Isochorismatase-like_dom"/>
</dbReference>
<dbReference type="Pfam" id="PF12796">
    <property type="entry name" value="Ank_2"/>
    <property type="match status" value="2"/>
</dbReference>
<feature type="repeat" description="ANK" evidence="8">
    <location>
        <begin position="993"/>
        <end position="1025"/>
    </location>
</feature>
<dbReference type="Proteomes" id="UP001642464">
    <property type="component" value="Unassembled WGS sequence"/>
</dbReference>
<keyword evidence="14" id="KW-0675">Receptor</keyword>
<dbReference type="PROSITE" id="PS50088">
    <property type="entry name" value="ANK_REPEAT"/>
    <property type="match status" value="5"/>
</dbReference>
<evidence type="ECO:0000256" key="1">
    <source>
        <dbReference type="ARBA" id="ARBA00004141"/>
    </source>
</evidence>
<dbReference type="SMART" id="SM00248">
    <property type="entry name" value="ANK"/>
    <property type="match status" value="9"/>
</dbReference>
<feature type="domain" description="Ion transport" evidence="11">
    <location>
        <begin position="1619"/>
        <end position="1797"/>
    </location>
</feature>
<dbReference type="Pfam" id="PF00520">
    <property type="entry name" value="Ion_trans"/>
    <property type="match status" value="1"/>
</dbReference>
<keyword evidence="7 10" id="KW-0472">Membrane</keyword>
<feature type="repeat" description="ANK" evidence="8">
    <location>
        <begin position="1026"/>
        <end position="1058"/>
    </location>
</feature>
<comment type="subcellular location">
    <subcellularLocation>
        <location evidence="1">Membrane</location>
        <topology evidence="1">Multi-pass membrane protein</topology>
    </subcellularLocation>
</comment>
<keyword evidence="3 10" id="KW-0812">Transmembrane</keyword>
<dbReference type="PRINTS" id="PR01415">
    <property type="entry name" value="ANKYRIN"/>
</dbReference>
<dbReference type="SUPFAM" id="SSF52499">
    <property type="entry name" value="Isochorismatase-like hydrolases"/>
    <property type="match status" value="1"/>
</dbReference>
<keyword evidence="5 10" id="KW-1133">Transmembrane helix</keyword>
<comment type="similarity">
    <text evidence="2">Belongs to the isochorismatase family.</text>
</comment>
<dbReference type="InterPro" id="IPR003032">
    <property type="entry name" value="Ryanodine_rcpt"/>
</dbReference>
<feature type="repeat" description="ANK" evidence="8">
    <location>
        <begin position="470"/>
        <end position="490"/>
    </location>
</feature>
<organism evidence="14 15">
    <name type="scientific">Durusdinium trenchii</name>
    <dbReference type="NCBI Taxonomy" id="1381693"/>
    <lineage>
        <taxon>Eukaryota</taxon>
        <taxon>Sar</taxon>
        <taxon>Alveolata</taxon>
        <taxon>Dinophyceae</taxon>
        <taxon>Suessiales</taxon>
        <taxon>Symbiodiniaceae</taxon>
        <taxon>Durusdinium</taxon>
    </lineage>
</organism>
<gene>
    <name evidence="14" type="ORF">SCF082_LOCUS35910</name>
</gene>
<dbReference type="EMBL" id="CAXAMM010034714">
    <property type="protein sequence ID" value="CAK9073272.1"/>
    <property type="molecule type" value="Genomic_DNA"/>
</dbReference>
<evidence type="ECO:0000313" key="15">
    <source>
        <dbReference type="Proteomes" id="UP001642464"/>
    </source>
</evidence>
<keyword evidence="6 8" id="KW-0040">ANK repeat</keyword>
<reference evidence="14 15" key="1">
    <citation type="submission" date="2024-02" db="EMBL/GenBank/DDBJ databases">
        <authorList>
            <person name="Chen Y."/>
            <person name="Shah S."/>
            <person name="Dougan E. K."/>
            <person name="Thang M."/>
            <person name="Chan C."/>
        </authorList>
    </citation>
    <scope>NUCLEOTIDE SEQUENCE [LARGE SCALE GENOMIC DNA]</scope>
</reference>
<evidence type="ECO:0000256" key="9">
    <source>
        <dbReference type="SAM" id="MobiDB-lite"/>
    </source>
</evidence>
<evidence type="ECO:0000256" key="5">
    <source>
        <dbReference type="ARBA" id="ARBA00022989"/>
    </source>
</evidence>
<dbReference type="InterPro" id="IPR005821">
    <property type="entry name" value="Ion_trans_dom"/>
</dbReference>
<proteinExistence type="inferred from homology"/>
<evidence type="ECO:0000256" key="10">
    <source>
        <dbReference type="SAM" id="Phobius"/>
    </source>
</evidence>
<dbReference type="InterPro" id="IPR036380">
    <property type="entry name" value="Isochorismatase-like_sf"/>
</dbReference>
<evidence type="ECO:0000259" key="12">
    <source>
        <dbReference type="Pfam" id="PF00857"/>
    </source>
</evidence>
<dbReference type="PANTHER" id="PTHR24198">
    <property type="entry name" value="ANKYRIN REPEAT AND PROTEIN KINASE DOMAIN-CONTAINING PROTEIN"/>
    <property type="match status" value="1"/>
</dbReference>
<dbReference type="PANTHER" id="PTHR24198:SF165">
    <property type="entry name" value="ANKYRIN REPEAT-CONTAINING PROTEIN-RELATED"/>
    <property type="match status" value="1"/>
</dbReference>
<dbReference type="Pfam" id="PF00857">
    <property type="entry name" value="Isochorismatase"/>
    <property type="match status" value="1"/>
</dbReference>
<comment type="caution">
    <text evidence="14">The sequence shown here is derived from an EMBL/GenBank/DDBJ whole genome shotgun (WGS) entry which is preliminary data.</text>
</comment>
<accession>A0ABP0PB55</accession>
<evidence type="ECO:0000259" key="11">
    <source>
        <dbReference type="Pfam" id="PF00520"/>
    </source>
</evidence>
<feature type="domain" description="Ryanodine receptor Ryr" evidence="13">
    <location>
        <begin position="692"/>
        <end position="782"/>
    </location>
</feature>
<feature type="repeat" description="ANK" evidence="8">
    <location>
        <begin position="1199"/>
        <end position="1231"/>
    </location>
</feature>
<dbReference type="Gene3D" id="3.40.50.850">
    <property type="entry name" value="Isochorismatase-like"/>
    <property type="match status" value="1"/>
</dbReference>
<feature type="domain" description="Ryanodine receptor Ryr" evidence="13">
    <location>
        <begin position="822"/>
        <end position="910"/>
    </location>
</feature>
<sequence length="2027" mass="226643">MKNALLIVNVQNDVVRGERAVAGGQEVVEAIRRVRRREFDVVAHCVDWHPVNHCSFCSNFPGAKFGEVQYLQHIGDTQTMKADVCVQGSRGADVPRELGVGPQDLWCQSGCHPRRDSHSAFKDFGALELSYLVDRLKKEEISNVFIAGVGTEKAIKFTALDAQAFLGQGVRVSILVDACCNISSEGGRRSEDLLEREHIQLITTDDPVVQRIQFKQPKSLLSATWVADDKTINMDAFFESVVQEPQAITHAHVRRVVELGKINEQSPWNRKTLLHLICELGLVELLKIVVLEASEKVNFHAQDASGVSSLLAALRCSFRRSRIGLVSMLLSHAPEAQRIGMIRCQEEELNLNSLMIAARDGEFHIVEQLLAHDSSLGHIGARSKFGMTALMFAATQDTQDHAAIVEILLTTVPEVEHRLMLIADRDIEGWSSLAFACKSGCFSRVDWNRVLQQSAPFDAKEFPINSKTEAGFTPLHLAAWNGKADVIRALADLFKADQEDLLSARGFDAAPPGAFLAINEPVLQTNDLELDLAIKRGHLECVRCLLRIGCHAETQADQMQVILHRLMLMGDVDSCEAVLNFADKNRIDVDEALVVLTKRIEAPETCTLSCADHKAAAQFLSRCEGCGLAVCLVCRDRCHAKCAAQIDPVLREHFPGAGWSPNRLSVALCECSQGKCASIAGVNAREKEAKTFDPQPLDTSVVEVDPNLERLTRRLARNVHNNWARDKILDNWTFAKSRDDAQKHHPLLLPFDDLEPSDQQYNMDMCSETIRLVLALGCEIERIAGGPGTERPASPSSPSLERRMNSSRFAEIQWSEELDECKPIDTSTVNLPVELGDLVECIAINSHEVWAREKIIQGWRYAPIRNIRKDLKLNPSLVPYESLSESEKHQLRSGAEQTIRAILFLGWGIRAVRPEDQQRFRGAHLGSEAAASARGKSFKQNKIALHNIKETQIRLFNAYLFGAARTGQLKSIDIVLCNTSHQVGADLDVRDSFGHTPLFVAAKRNHFRTAQRLMKLRVDVDTRDRNGLTPLGLAAFLGNYRMCRQLVEFGADMLVPDERGFTPLHHAASKGHVECCRFLTEQLQQEHQTNHIVNLNSISSNVWGRVSTNIPVRKKVFQVVQNVSPQKSRFISLESGAMNRDERRPSITTLARAKVQLKRLRLASSKTGRPAAKVAPLPPLLESSRGSTPEPETPVRPLSHFSPLSMAVENGNIDVVKLLISLGADPMAEDEVSVSVFSKQRRGKVTPYFRALNRHIRLGDIVEALKSEIKDRGMQESVHAIFGSNKLGNKITKLAGRQDSGLPRQELGDSRRPRLLRSVVSRRSSRMLLRLTAHGDGELDGEIRSTSTRELKLMLTAHEKEFADSSKMIQVLNRAPTVRMWRKIRAMRQFFREISLLLSLLLVFSAMSPLAWDYDLQGEHMWREEVFNHFAESLEDSISLQQFVDWILTKFVQEDLAAVGSDLVLLDYNEVRGGIIIEKHIHFTELSSYDPRQGKASDLAIPANVSFSVFPFLGDIDEMIQRFQQTASRWPEQGIRFVKIEVDVHNPFHDLYGIVQFEWGTSTFASARTNVAVRQFRLDYSRFPPSRQFQGVLIGMVVTFALAMIRQGIVARKFRKTPVVASILLLGLLVLDLLLFEATRGFLETGSSRFFNSWESLHQWLQIERRVIATFFFLSMIPLLKTARTIPSIGPVVVALLNTMTNLAVLIYLLVVAVSCFLLTLAYYVGFGGDVGAWNTSGSTFYNLFHTPFIETWDGVEQIAQTSYSGIVLASMYILLATITVNLLIAIVTDVYPKERKASDSLWETIITQGIEYRLRVTQHKRVLNNPNAVVNDWPDNELLRGTDGIRFERPAVSGEAEGRGTPNHTAEMKTVRAEVTLLHERLESLLQSGFTFAPPVSSKNLAKTDVQGARSPSSPLDHAKQFAAPRINEETDEELDIKSLLEHLLEEGGGSCMLQKVKLRSQQLGFVWDTVKQVRKTMGILQAKEEVIVDGVMQTVRFWRRATPQDMAALRSASPVHIAHSVKGSP</sequence>
<evidence type="ECO:0000256" key="3">
    <source>
        <dbReference type="ARBA" id="ARBA00022692"/>
    </source>
</evidence>
<dbReference type="Pfam" id="PF00023">
    <property type="entry name" value="Ank"/>
    <property type="match status" value="2"/>
</dbReference>
<dbReference type="SUPFAM" id="SSF48403">
    <property type="entry name" value="Ankyrin repeat"/>
    <property type="match status" value="2"/>
</dbReference>
<dbReference type="PROSITE" id="PS50297">
    <property type="entry name" value="ANK_REP_REGION"/>
    <property type="match status" value="5"/>
</dbReference>
<evidence type="ECO:0000256" key="7">
    <source>
        <dbReference type="ARBA" id="ARBA00023136"/>
    </source>
</evidence>
<evidence type="ECO:0000259" key="13">
    <source>
        <dbReference type="Pfam" id="PF02026"/>
    </source>
</evidence>
<feature type="region of interest" description="Disordered" evidence="9">
    <location>
        <begin position="1162"/>
        <end position="1198"/>
    </location>
</feature>
<dbReference type="InterPro" id="IPR002110">
    <property type="entry name" value="Ankyrin_rpt"/>
</dbReference>
<dbReference type="Pfam" id="PF02026">
    <property type="entry name" value="RyR"/>
    <property type="match status" value="2"/>
</dbReference>
<feature type="transmembrane region" description="Helical" evidence="10">
    <location>
        <begin position="1588"/>
        <end position="1605"/>
    </location>
</feature>
<dbReference type="Gene3D" id="1.25.40.20">
    <property type="entry name" value="Ankyrin repeat-containing domain"/>
    <property type="match status" value="4"/>
</dbReference>
<feature type="transmembrane region" description="Helical" evidence="10">
    <location>
        <begin position="1617"/>
        <end position="1643"/>
    </location>
</feature>